<evidence type="ECO:0008006" key="2">
    <source>
        <dbReference type="Google" id="ProtNLM"/>
    </source>
</evidence>
<dbReference type="AlphaFoldDB" id="A0A8D8YY04"/>
<evidence type="ECO:0000313" key="1">
    <source>
        <dbReference type="EMBL" id="CAG6737020.1"/>
    </source>
</evidence>
<organism evidence="1">
    <name type="scientific">Cacopsylla melanoneura</name>
    <dbReference type="NCBI Taxonomy" id="428564"/>
    <lineage>
        <taxon>Eukaryota</taxon>
        <taxon>Metazoa</taxon>
        <taxon>Ecdysozoa</taxon>
        <taxon>Arthropoda</taxon>
        <taxon>Hexapoda</taxon>
        <taxon>Insecta</taxon>
        <taxon>Pterygota</taxon>
        <taxon>Neoptera</taxon>
        <taxon>Paraneoptera</taxon>
        <taxon>Hemiptera</taxon>
        <taxon>Sternorrhyncha</taxon>
        <taxon>Psylloidea</taxon>
        <taxon>Psyllidae</taxon>
        <taxon>Psyllinae</taxon>
        <taxon>Cacopsylla</taxon>
    </lineage>
</organism>
<reference evidence="1" key="1">
    <citation type="submission" date="2021-05" db="EMBL/GenBank/DDBJ databases">
        <authorList>
            <person name="Alioto T."/>
            <person name="Alioto T."/>
            <person name="Gomez Garrido J."/>
        </authorList>
    </citation>
    <scope>NUCLEOTIDE SEQUENCE</scope>
</reference>
<protein>
    <recommendedName>
        <fullName evidence="2">SWIM-type domain-containing protein</fullName>
    </recommendedName>
</protein>
<accession>A0A8D8YY04</accession>
<name>A0A8D8YY04_9HEMI</name>
<dbReference type="EMBL" id="HBUF01401525">
    <property type="protein sequence ID" value="CAG6737021.1"/>
    <property type="molecule type" value="Transcribed_RNA"/>
</dbReference>
<dbReference type="EMBL" id="HBUF01401524">
    <property type="protein sequence ID" value="CAG6737020.1"/>
    <property type="molecule type" value="Transcribed_RNA"/>
</dbReference>
<proteinExistence type="predicted"/>
<sequence>MHRREKWAMCFRKDLKHGNVNTTGHVESFHNRLKKVYFKRNPNKRVDDLLNILLSLEQDDFASRLRDELVGGTTEDRRHCVGIALSDDCIEEINAELRNVKSLALSNEKTTYLYHIDKVNSACEWDWCYIKCQSCHDLCSHIYVCSCSDIHPICKHVHKLHSLINRGVPCPMVENTREPDEVQLYTANSILNEPSVGNTLPSQSNAYQKLKMDLSKLMQMVNEETIPGHLVSTVSIEIRDIVTKCSLLAGSCDSPGVSNIPNPVTIAPKQKLVTQQQQTLNPFKLKKKNKFVDKKAVFKQREAARAHMLSLHDSIQNNNTLESNTDFDIEDYLNTHCYE</sequence>